<dbReference type="EMBL" id="NEXX01000004">
    <property type="protein sequence ID" value="OUY06548.1"/>
    <property type="molecule type" value="Genomic_DNA"/>
</dbReference>
<dbReference type="InterPro" id="IPR000983">
    <property type="entry name" value="Bac_GSPG_pilin"/>
</dbReference>
<evidence type="ECO:0000256" key="2">
    <source>
        <dbReference type="SAM" id="Phobius"/>
    </source>
</evidence>
<dbReference type="AlphaFoldDB" id="A0A1Z9YWF3"/>
<dbReference type="SUPFAM" id="SSF54523">
    <property type="entry name" value="Pili subunits"/>
    <property type="match status" value="1"/>
</dbReference>
<dbReference type="Pfam" id="PF16732">
    <property type="entry name" value="ComP_DUS"/>
    <property type="match status" value="1"/>
</dbReference>
<dbReference type="PANTHER" id="PTHR30093:SF47">
    <property type="entry name" value="TYPE IV PILUS NON-CORE MINOR PILIN PILE"/>
    <property type="match status" value="1"/>
</dbReference>
<reference evidence="3 4" key="1">
    <citation type="submission" date="2017-05" db="EMBL/GenBank/DDBJ databases">
        <title>Acinetobacter populi ANC 5415 (= PBJ7), whole genome shotgun sequencing project.</title>
        <authorList>
            <person name="Nemec A."/>
            <person name="Radolfova-Krizova L."/>
        </authorList>
    </citation>
    <scope>NUCLEOTIDE SEQUENCE [LARGE SCALE GENOMIC DNA]</scope>
    <source>
        <strain evidence="3 4">PBJ7</strain>
    </source>
</reference>
<dbReference type="Proteomes" id="UP000196536">
    <property type="component" value="Unassembled WGS sequence"/>
</dbReference>
<dbReference type="PROSITE" id="PS00409">
    <property type="entry name" value="PROKAR_NTER_METHYL"/>
    <property type="match status" value="1"/>
</dbReference>
<evidence type="ECO:0000256" key="1">
    <source>
        <dbReference type="ARBA" id="ARBA00022481"/>
    </source>
</evidence>
<evidence type="ECO:0000313" key="4">
    <source>
        <dbReference type="Proteomes" id="UP000196536"/>
    </source>
</evidence>
<proteinExistence type="predicted"/>
<dbReference type="GO" id="GO:0043683">
    <property type="term" value="P:type IV pilus assembly"/>
    <property type="evidence" value="ECO:0007669"/>
    <property type="project" value="InterPro"/>
</dbReference>
<keyword evidence="4" id="KW-1185">Reference proteome</keyword>
<organism evidence="3 4">
    <name type="scientific">Acinetobacter populi</name>
    <dbReference type="NCBI Taxonomy" id="1582270"/>
    <lineage>
        <taxon>Bacteria</taxon>
        <taxon>Pseudomonadati</taxon>
        <taxon>Pseudomonadota</taxon>
        <taxon>Gammaproteobacteria</taxon>
        <taxon>Moraxellales</taxon>
        <taxon>Moraxellaceae</taxon>
        <taxon>Acinetobacter</taxon>
    </lineage>
</organism>
<dbReference type="InterPro" id="IPR031982">
    <property type="entry name" value="PilE-like"/>
</dbReference>
<dbReference type="InterPro" id="IPR012902">
    <property type="entry name" value="N_methyl_site"/>
</dbReference>
<dbReference type="GO" id="GO:0015627">
    <property type="term" value="C:type II protein secretion system complex"/>
    <property type="evidence" value="ECO:0007669"/>
    <property type="project" value="InterPro"/>
</dbReference>
<dbReference type="Gene3D" id="3.30.700.10">
    <property type="entry name" value="Glycoprotein, Type 4 Pilin"/>
    <property type="match status" value="1"/>
</dbReference>
<evidence type="ECO:0000313" key="3">
    <source>
        <dbReference type="EMBL" id="OUY06548.1"/>
    </source>
</evidence>
<sequence>MKNMLKQNNKHMIMAYRNISHDHRNKIKGFTLIEVMVVVIIIAIIAAIAFPSYLEYTRKAVAAQAEQEMQKIAEQLERHKSRNFTYRGFDPNYIYGQSDALTEVNVPIKSTGDKVKYKITIRDLDDTNRLLTDGNARGRGWAIQATVQNDPKNYNLLMTSEGLRCKNTSTISYTGCGSNSIAW</sequence>
<feature type="transmembrane region" description="Helical" evidence="2">
    <location>
        <begin position="30"/>
        <end position="54"/>
    </location>
</feature>
<dbReference type="PRINTS" id="PR00813">
    <property type="entry name" value="BCTERIALGSPG"/>
</dbReference>
<dbReference type="PANTHER" id="PTHR30093">
    <property type="entry name" value="GENERAL SECRETION PATHWAY PROTEIN G"/>
    <property type="match status" value="1"/>
</dbReference>
<keyword evidence="1" id="KW-0488">Methylation</keyword>
<protein>
    <submittedName>
        <fullName evidence="3">Pilin</fullName>
    </submittedName>
</protein>
<name>A0A1Z9YWF3_9GAMM</name>
<keyword evidence="2" id="KW-0812">Transmembrane</keyword>
<accession>A0A1Z9YWF3</accession>
<keyword evidence="2" id="KW-1133">Transmembrane helix</keyword>
<dbReference type="Pfam" id="PF07963">
    <property type="entry name" value="N_methyl"/>
    <property type="match status" value="1"/>
</dbReference>
<dbReference type="GO" id="GO:0015628">
    <property type="term" value="P:protein secretion by the type II secretion system"/>
    <property type="evidence" value="ECO:0007669"/>
    <property type="project" value="InterPro"/>
</dbReference>
<comment type="caution">
    <text evidence="3">The sequence shown here is derived from an EMBL/GenBank/DDBJ whole genome shotgun (WGS) entry which is preliminary data.</text>
</comment>
<dbReference type="InterPro" id="IPR045584">
    <property type="entry name" value="Pilin-like"/>
</dbReference>
<gene>
    <name evidence="3" type="ORF">CAP51_11495</name>
</gene>
<dbReference type="NCBIfam" id="TIGR02532">
    <property type="entry name" value="IV_pilin_GFxxxE"/>
    <property type="match status" value="1"/>
</dbReference>
<keyword evidence="2" id="KW-0472">Membrane</keyword>